<sequence length="82" mass="8866">MSSTRGTSRQTSITSSRLPIALSPSPGSTSLRSSPVSRQRLQAVRADTRRMADHGISEGVDAFSLNTLLAELPKAKRTERRA</sequence>
<accession>A0A8H3TQ59</accession>
<evidence type="ECO:0000313" key="3">
    <source>
        <dbReference type="Proteomes" id="UP000620104"/>
    </source>
</evidence>
<feature type="compositionally biased region" description="Low complexity" evidence="1">
    <location>
        <begin position="23"/>
        <end position="37"/>
    </location>
</feature>
<proteinExistence type="predicted"/>
<dbReference type="AlphaFoldDB" id="A0A8H3TQ59"/>
<dbReference type="Proteomes" id="UP000620104">
    <property type="component" value="Unassembled WGS sequence"/>
</dbReference>
<feature type="compositionally biased region" description="Polar residues" evidence="1">
    <location>
        <begin position="1"/>
        <end position="17"/>
    </location>
</feature>
<feature type="region of interest" description="Disordered" evidence="1">
    <location>
        <begin position="1"/>
        <end position="50"/>
    </location>
</feature>
<reference evidence="2" key="1">
    <citation type="submission" date="2020-07" db="EMBL/GenBank/DDBJ databases">
        <title>Draft Genome Sequence of a Deep-Sea Yeast, Naganishia (Cryptococcus) liquefaciens strain N6.</title>
        <authorList>
            <person name="Han Y.W."/>
            <person name="Kajitani R."/>
            <person name="Morimoto H."/>
            <person name="Parhat M."/>
            <person name="Tsubouchi H."/>
            <person name="Bakenova O."/>
            <person name="Ogata M."/>
            <person name="Argunhan B."/>
            <person name="Aoki R."/>
            <person name="Kajiwara S."/>
            <person name="Itoh T."/>
            <person name="Iwasaki H."/>
        </authorList>
    </citation>
    <scope>NUCLEOTIDE SEQUENCE</scope>
    <source>
        <strain evidence="2">N6</strain>
    </source>
</reference>
<comment type="caution">
    <text evidence="2">The sequence shown here is derived from an EMBL/GenBank/DDBJ whole genome shotgun (WGS) entry which is preliminary data.</text>
</comment>
<organism evidence="2 3">
    <name type="scientific">Naganishia liquefaciens</name>
    <dbReference type="NCBI Taxonomy" id="104408"/>
    <lineage>
        <taxon>Eukaryota</taxon>
        <taxon>Fungi</taxon>
        <taxon>Dikarya</taxon>
        <taxon>Basidiomycota</taxon>
        <taxon>Agaricomycotina</taxon>
        <taxon>Tremellomycetes</taxon>
        <taxon>Filobasidiales</taxon>
        <taxon>Filobasidiaceae</taxon>
        <taxon>Naganishia</taxon>
    </lineage>
</organism>
<evidence type="ECO:0000256" key="1">
    <source>
        <dbReference type="SAM" id="MobiDB-lite"/>
    </source>
</evidence>
<gene>
    <name evidence="2" type="ORF">NliqN6_1346</name>
</gene>
<evidence type="ECO:0000313" key="2">
    <source>
        <dbReference type="EMBL" id="GHJ84944.1"/>
    </source>
</evidence>
<name>A0A8H3TQ59_9TREE</name>
<protein>
    <submittedName>
        <fullName evidence="2">Uncharacterized protein</fullName>
    </submittedName>
</protein>
<dbReference type="EMBL" id="BLZA01000010">
    <property type="protein sequence ID" value="GHJ84944.1"/>
    <property type="molecule type" value="Genomic_DNA"/>
</dbReference>
<keyword evidence="3" id="KW-1185">Reference proteome</keyword>